<evidence type="ECO:0000313" key="5">
    <source>
        <dbReference type="Proteomes" id="UP000886595"/>
    </source>
</evidence>
<feature type="region of interest" description="Disordered" evidence="3">
    <location>
        <begin position="442"/>
        <end position="474"/>
    </location>
</feature>
<comment type="caution">
    <text evidence="4">The sequence shown here is derived from an EMBL/GenBank/DDBJ whole genome shotgun (WGS) entry which is preliminary data.</text>
</comment>
<keyword evidence="2" id="KW-0175">Coiled coil</keyword>
<feature type="region of interest" description="Disordered" evidence="3">
    <location>
        <begin position="1"/>
        <end position="23"/>
    </location>
</feature>
<evidence type="ECO:0000256" key="2">
    <source>
        <dbReference type="ARBA" id="ARBA00023054"/>
    </source>
</evidence>
<dbReference type="GO" id="GO:0009904">
    <property type="term" value="P:chloroplast accumulation movement"/>
    <property type="evidence" value="ECO:0007669"/>
    <property type="project" value="TreeGrafter"/>
</dbReference>
<comment type="similarity">
    <text evidence="1">Belongs to the WEB family.</text>
</comment>
<name>A0A8X8B126_BRACI</name>
<reference evidence="4 5" key="1">
    <citation type="submission" date="2020-02" db="EMBL/GenBank/DDBJ databases">
        <authorList>
            <person name="Ma Q."/>
            <person name="Huang Y."/>
            <person name="Song X."/>
            <person name="Pei D."/>
        </authorList>
    </citation>
    <scope>NUCLEOTIDE SEQUENCE [LARGE SCALE GENOMIC DNA]</scope>
    <source>
        <strain evidence="4">Sxm20200214</strain>
        <tissue evidence="4">Leaf</tissue>
    </source>
</reference>
<feature type="compositionally biased region" description="Basic and acidic residues" evidence="3">
    <location>
        <begin position="452"/>
        <end position="467"/>
    </location>
</feature>
<evidence type="ECO:0008006" key="6">
    <source>
        <dbReference type="Google" id="ProtNLM"/>
    </source>
</evidence>
<dbReference type="AlphaFoldDB" id="A0A8X8B126"/>
<dbReference type="PANTHER" id="PTHR32054:SF99">
    <property type="entry name" value="WEB FAMILY PROTEIN"/>
    <property type="match status" value="1"/>
</dbReference>
<evidence type="ECO:0000256" key="3">
    <source>
        <dbReference type="SAM" id="MobiDB-lite"/>
    </source>
</evidence>
<keyword evidence="5" id="KW-1185">Reference proteome</keyword>
<dbReference type="GO" id="GO:0005829">
    <property type="term" value="C:cytosol"/>
    <property type="evidence" value="ECO:0007669"/>
    <property type="project" value="TreeGrafter"/>
</dbReference>
<dbReference type="PANTHER" id="PTHR32054">
    <property type="entry name" value="HEAVY CHAIN, PUTATIVE, EXPRESSED-RELATED-RELATED"/>
    <property type="match status" value="1"/>
</dbReference>
<evidence type="ECO:0000256" key="1">
    <source>
        <dbReference type="ARBA" id="ARBA00005485"/>
    </source>
</evidence>
<feature type="compositionally biased region" description="Polar residues" evidence="3">
    <location>
        <begin position="1"/>
        <end position="11"/>
    </location>
</feature>
<dbReference type="OrthoDB" id="1933125at2759"/>
<protein>
    <recommendedName>
        <fullName evidence="6">WEB family protein</fullName>
    </recommendedName>
</protein>
<dbReference type="EMBL" id="JAAMPC010000003">
    <property type="protein sequence ID" value="KAG2319989.1"/>
    <property type="molecule type" value="Genomic_DNA"/>
</dbReference>
<gene>
    <name evidence="4" type="ORF">Bca52824_013202</name>
</gene>
<feature type="region of interest" description="Disordered" evidence="3">
    <location>
        <begin position="386"/>
        <end position="424"/>
    </location>
</feature>
<accession>A0A8X8B126</accession>
<evidence type="ECO:0000313" key="4">
    <source>
        <dbReference type="EMBL" id="KAG2319989.1"/>
    </source>
</evidence>
<sequence length="474" mass="54287">MVNIRVQQQGPESPRTPEVGEIDTRAPFQSVKAAVSLFGEVVSRQRSTPRRSRLSSESVTDKETQLMLAHKQFIKIKQKLDNAEITRSRALRSLKIPRLLPPHHHELDVAREQYLSTTVELDAAKQQLNKIRQSFDSAMDLKATALNQAAEAKRALQVNSAKVNELSKEITDMKDAIHQLKVAAAQNQEEYGSIVKEKDDLRECYKTAVEEAEKKLLVLRKEYEPELARTLEGKLIETTSEIESLRKEMKKAHESEMSIVKVITNELNEATTRLQEASDEECSLRSLVNSIRMELEDMRREREDMQQKEAERLEIEEMKKVEALKEESLKLEQMKLEALGARNEAEEMNRKIESLKKETDSAMIAAEEAEKRLELVIREVQEAKAAEEKVREEMKMISQKQESKKQDESSSKIKITIQEKTEADTKLGASLKAIEEMNHATEVAQKSAESAEAAKRMVESELNRWRQQENVQHT</sequence>
<dbReference type="Proteomes" id="UP000886595">
    <property type="component" value="Unassembled WGS sequence"/>
</dbReference>
<dbReference type="GO" id="GO:0009903">
    <property type="term" value="P:chloroplast avoidance movement"/>
    <property type="evidence" value="ECO:0007669"/>
    <property type="project" value="TreeGrafter"/>
</dbReference>
<proteinExistence type="inferred from homology"/>
<organism evidence="4 5">
    <name type="scientific">Brassica carinata</name>
    <name type="common">Ethiopian mustard</name>
    <name type="synonym">Abyssinian cabbage</name>
    <dbReference type="NCBI Taxonomy" id="52824"/>
    <lineage>
        <taxon>Eukaryota</taxon>
        <taxon>Viridiplantae</taxon>
        <taxon>Streptophyta</taxon>
        <taxon>Embryophyta</taxon>
        <taxon>Tracheophyta</taxon>
        <taxon>Spermatophyta</taxon>
        <taxon>Magnoliopsida</taxon>
        <taxon>eudicotyledons</taxon>
        <taxon>Gunneridae</taxon>
        <taxon>Pentapetalae</taxon>
        <taxon>rosids</taxon>
        <taxon>malvids</taxon>
        <taxon>Brassicales</taxon>
        <taxon>Brassicaceae</taxon>
        <taxon>Brassiceae</taxon>
        <taxon>Brassica</taxon>
    </lineage>
</organism>